<organism evidence="4 5">
    <name type="scientific">Fusobacterium gonidiaformans 3-1-5R</name>
    <dbReference type="NCBI Taxonomy" id="469605"/>
    <lineage>
        <taxon>Bacteria</taxon>
        <taxon>Fusobacteriati</taxon>
        <taxon>Fusobacteriota</taxon>
        <taxon>Fusobacteriia</taxon>
        <taxon>Fusobacteriales</taxon>
        <taxon>Fusobacteriaceae</taxon>
        <taxon>Fusobacterium</taxon>
    </lineage>
</organism>
<evidence type="ECO:0000259" key="2">
    <source>
        <dbReference type="Pfam" id="PF04233"/>
    </source>
</evidence>
<reference evidence="4 5" key="1">
    <citation type="submission" date="2009-02" db="EMBL/GenBank/DDBJ databases">
        <title>The Genome Sequence of Fusobacterium sp. 3_1_5R.</title>
        <authorList>
            <consortium name="The Broad Institute Genome Sequencing Platform"/>
            <person name="Ward D."/>
            <person name="Young S.K."/>
            <person name="Kodira C.D."/>
            <person name="Zeng Q."/>
            <person name="Koehrsen M."/>
            <person name="Alvarado L."/>
            <person name="Berlin A."/>
            <person name="Borenstein D."/>
            <person name="Chen Z."/>
            <person name="Engels R."/>
            <person name="Freedman E."/>
            <person name="Gellesch M."/>
            <person name="Goldberg J."/>
            <person name="Griggs A."/>
            <person name="Gujja S."/>
            <person name="Heiman D."/>
            <person name="Hepburn T."/>
            <person name="Howarth C."/>
            <person name="Jen D."/>
            <person name="Larson L."/>
            <person name="Lewis B."/>
            <person name="Mehta T."/>
            <person name="Park D."/>
            <person name="Pearson M."/>
            <person name="Roberts A."/>
            <person name="Saif S."/>
            <person name="Shea T."/>
            <person name="Shenoy N."/>
            <person name="Sisk P."/>
            <person name="Stolte C."/>
            <person name="Sykes S."/>
            <person name="Walk T."/>
            <person name="White J."/>
            <person name="Yandava C."/>
            <person name="Allen-Vercoe E."/>
            <person name="Strauss J."/>
            <person name="Ambrose C."/>
            <person name="Lander E."/>
            <person name="Nusbaum C."/>
            <person name="Galagan J."/>
            <person name="Birren B."/>
        </authorList>
    </citation>
    <scope>NUCLEOTIDE SEQUENCE [LARGE SCALE GENOMIC DNA]</scope>
    <source>
        <strain evidence="4 5">3_1_5R</strain>
    </source>
</reference>
<evidence type="ECO:0000259" key="3">
    <source>
        <dbReference type="Pfam" id="PF15542"/>
    </source>
</evidence>
<dbReference type="InterPro" id="IPR006528">
    <property type="entry name" value="Phage_head_morphogenesis_dom"/>
</dbReference>
<feature type="domain" description="Phage head morphogenesis" evidence="2">
    <location>
        <begin position="69"/>
        <end position="183"/>
    </location>
</feature>
<protein>
    <submittedName>
        <fullName evidence="4">Phage protein F-like protein</fullName>
    </submittedName>
</protein>
<dbReference type="EMBL" id="GG657971">
    <property type="protein sequence ID" value="EFS20576.1"/>
    <property type="molecule type" value="Genomic_DNA"/>
</dbReference>
<dbReference type="BioCyc" id="FSP469605-HMP:GTSP-74-MONOMER"/>
<dbReference type="NCBIfam" id="TIGR01641">
    <property type="entry name" value="phageSPP1_gp7"/>
    <property type="match status" value="1"/>
</dbReference>
<dbReference type="Proteomes" id="UP000002975">
    <property type="component" value="Unassembled WGS sequence"/>
</dbReference>
<name>E5BEP5_9FUSO</name>
<feature type="domain" description="Bacterial toxin 50" evidence="3">
    <location>
        <begin position="282"/>
        <end position="369"/>
    </location>
</feature>
<evidence type="ECO:0000313" key="4">
    <source>
        <dbReference type="EMBL" id="EFS20576.1"/>
    </source>
</evidence>
<sequence>MFLLGYLDSQEKALEFEEELDPFSLSFTKAIKSIIDRNPAMYDTIEKIEEEARNRMFWIKKSTELEATKKVLTSLQKNLEKGGTYHEWKKDIESIAEKAGLGEDGWYSELVYRNAMNNAYAAGRYQEQMDNIKQRPYFMYSAINDDRTSEICRSLDGKVYPADDAIWHVIYPPNHHNCRSQVIALNEKEVQGYGLEIEKPDKEIKKMAKNMKNFNTAPVPQKLNFLQKIVKIKEKALETLKKKIERLMYLEKKKKEKKAIVELEKKIKKYILSNKCNKKFNKQMDKHFKDSKNYIIGRSYFTVPRKKIEELVSQRLGNGKVSLQKNGEWKKQEIIDLGEIVGVDVKGTEEYVTSIVKVHYGKTGIHAVPYAKRKKGD</sequence>
<accession>E5BEP5</accession>
<keyword evidence="1" id="KW-0175">Coiled coil</keyword>
<dbReference type="Pfam" id="PF15542">
    <property type="entry name" value="Ntox50"/>
    <property type="match status" value="1"/>
</dbReference>
<feature type="coiled-coil region" evidence="1">
    <location>
        <begin position="223"/>
        <end position="273"/>
    </location>
</feature>
<evidence type="ECO:0000256" key="1">
    <source>
        <dbReference type="SAM" id="Coils"/>
    </source>
</evidence>
<gene>
    <name evidence="4" type="ORF">FSBG_00073</name>
</gene>
<dbReference type="AlphaFoldDB" id="E5BEP5"/>
<proteinExistence type="predicted"/>
<dbReference type="HOGENOM" id="CLU_733095_0_0_0"/>
<evidence type="ECO:0000313" key="5">
    <source>
        <dbReference type="Proteomes" id="UP000002975"/>
    </source>
</evidence>
<dbReference type="Pfam" id="PF04233">
    <property type="entry name" value="Phage_Mu_F"/>
    <property type="match status" value="1"/>
</dbReference>
<keyword evidence="5" id="KW-1185">Reference proteome</keyword>
<dbReference type="InterPro" id="IPR029100">
    <property type="entry name" value="Ntox50"/>
</dbReference>